<proteinExistence type="predicted"/>
<dbReference type="SMART" id="SM00184">
    <property type="entry name" value="RING"/>
    <property type="match status" value="1"/>
</dbReference>
<keyword evidence="2" id="KW-0472">Membrane</keyword>
<feature type="transmembrane region" description="Helical" evidence="2">
    <location>
        <begin position="46"/>
        <end position="69"/>
    </location>
</feature>
<dbReference type="Gene3D" id="3.30.40.10">
    <property type="entry name" value="Zinc/RING finger domain, C3HC4 (zinc finger)"/>
    <property type="match status" value="1"/>
</dbReference>
<dbReference type="SUPFAM" id="SSF57850">
    <property type="entry name" value="RING/U-box"/>
    <property type="match status" value="1"/>
</dbReference>
<dbReference type="InterPro" id="IPR001841">
    <property type="entry name" value="Znf_RING"/>
</dbReference>
<keyword evidence="1" id="KW-0863">Zinc-finger</keyword>
<organism evidence="5">
    <name type="scientific">Perkinsus marinus (strain ATCC 50983 / TXsc)</name>
    <dbReference type="NCBI Taxonomy" id="423536"/>
    <lineage>
        <taxon>Eukaryota</taxon>
        <taxon>Sar</taxon>
        <taxon>Alveolata</taxon>
        <taxon>Perkinsozoa</taxon>
        <taxon>Perkinsea</taxon>
        <taxon>Perkinsida</taxon>
        <taxon>Perkinsidae</taxon>
        <taxon>Perkinsus</taxon>
    </lineage>
</organism>
<dbReference type="RefSeq" id="XP_002772006.1">
    <property type="nucleotide sequence ID" value="XM_002771960.1"/>
</dbReference>
<dbReference type="AlphaFoldDB" id="C5LHH2"/>
<feature type="transmembrane region" description="Helical" evidence="2">
    <location>
        <begin position="20"/>
        <end position="40"/>
    </location>
</feature>
<evidence type="ECO:0000313" key="4">
    <source>
        <dbReference type="EMBL" id="EER03822.1"/>
    </source>
</evidence>
<keyword evidence="2" id="KW-1133">Transmembrane helix</keyword>
<dbReference type="InParanoid" id="C5LHH2"/>
<dbReference type="Pfam" id="PF17123">
    <property type="entry name" value="zf-RING_11"/>
    <property type="match status" value="1"/>
</dbReference>
<evidence type="ECO:0000256" key="2">
    <source>
        <dbReference type="SAM" id="Phobius"/>
    </source>
</evidence>
<keyword evidence="1" id="KW-0479">Metal-binding</keyword>
<keyword evidence="2" id="KW-0812">Transmembrane</keyword>
<evidence type="ECO:0000313" key="5">
    <source>
        <dbReference type="Proteomes" id="UP000007800"/>
    </source>
</evidence>
<feature type="domain" description="RING-type" evidence="3">
    <location>
        <begin position="131"/>
        <end position="172"/>
    </location>
</feature>
<reference evidence="4 5" key="1">
    <citation type="submission" date="2008-07" db="EMBL/GenBank/DDBJ databases">
        <authorList>
            <person name="El-Sayed N."/>
            <person name="Caler E."/>
            <person name="Inman J."/>
            <person name="Amedeo P."/>
            <person name="Hass B."/>
            <person name="Wortman J."/>
        </authorList>
    </citation>
    <scope>NUCLEOTIDE SEQUENCE [LARGE SCALE GENOMIC DNA]</scope>
    <source>
        <strain evidence="5">ATCC 50983 / TXsc</strain>
    </source>
</reference>
<dbReference type="PROSITE" id="PS50089">
    <property type="entry name" value="ZF_RING_2"/>
    <property type="match status" value="1"/>
</dbReference>
<protein>
    <recommendedName>
        <fullName evidence="3">RING-type domain-containing protein</fullName>
    </recommendedName>
</protein>
<dbReference type="InterPro" id="IPR013083">
    <property type="entry name" value="Znf_RING/FYVE/PHD"/>
</dbReference>
<dbReference type="OrthoDB" id="9984778at2759"/>
<dbReference type="GO" id="GO:0008270">
    <property type="term" value="F:zinc ion binding"/>
    <property type="evidence" value="ECO:0007669"/>
    <property type="project" value="UniProtKB-KW"/>
</dbReference>
<dbReference type="Proteomes" id="UP000007800">
    <property type="component" value="Unassembled WGS sequence"/>
</dbReference>
<name>C5LHH2_PERM5</name>
<dbReference type="EMBL" id="GG682041">
    <property type="protein sequence ID" value="EER03822.1"/>
    <property type="molecule type" value="Genomic_DNA"/>
</dbReference>
<gene>
    <name evidence="4" type="ORF">Pmar_PMAR009350</name>
</gene>
<dbReference type="GeneID" id="9044244"/>
<evidence type="ECO:0000259" key="3">
    <source>
        <dbReference type="PROSITE" id="PS50089"/>
    </source>
</evidence>
<keyword evidence="5" id="KW-1185">Reference proteome</keyword>
<accession>C5LHH2</accession>
<sequence length="197" mass="21471">MPDSRGDSIIDLALPGLFKWVWLGGVMAVGTAFILLAALHRTFSDLMITFAVGLVWLLTPLALLIITLARRYGLKQAIRYLNLGLAGEEADAAFEAASRVPTPEDKQSFLATAKNASMVTLATTAGAEDLCPICLDEEDMGDPLITLRCGHVFHEKCIDSVIDTAYEKMYAPNYLGLPILPRDEVLNIDGRVYVTGR</sequence>
<evidence type="ECO:0000256" key="1">
    <source>
        <dbReference type="PROSITE-ProRule" id="PRU00175"/>
    </source>
</evidence>
<keyword evidence="1" id="KW-0862">Zinc</keyword>